<name>A0AAW9CK12_BURTH</name>
<proteinExistence type="predicted"/>
<dbReference type="Proteomes" id="UP001272137">
    <property type="component" value="Unassembled WGS sequence"/>
</dbReference>
<reference evidence="1" key="1">
    <citation type="submission" date="2018-08" db="EMBL/GenBank/DDBJ databases">
        <title>Identification of Burkholderia cepacia strains that express a Burkholderia pseudomallei-like capsular polysaccharide.</title>
        <authorList>
            <person name="Burtnick M.N."/>
            <person name="Vongsouvath M."/>
            <person name="Newton P."/>
            <person name="Wuthiekanun V."/>
            <person name="Limmathurotsakul D."/>
            <person name="Brett P.J."/>
            <person name="Chantratita N."/>
            <person name="Dance D.A."/>
        </authorList>
    </citation>
    <scope>NUCLEOTIDE SEQUENCE</scope>
    <source>
        <strain evidence="1">SBXCC001</strain>
    </source>
</reference>
<protein>
    <submittedName>
        <fullName evidence="1">Uncharacterized protein</fullName>
    </submittedName>
</protein>
<evidence type="ECO:0000313" key="1">
    <source>
        <dbReference type="EMBL" id="MDW9250934.1"/>
    </source>
</evidence>
<accession>A0AAW9CK12</accession>
<sequence length="54" mass="5967">MSGNRRRSRGFSRRSATASCAASLCPARRRRICMDEPTMRLSPLHADGGGRSMQ</sequence>
<comment type="caution">
    <text evidence="1">The sequence shown here is derived from an EMBL/GenBank/DDBJ whole genome shotgun (WGS) entry which is preliminary data.</text>
</comment>
<gene>
    <name evidence="1" type="ORF">C7S16_6915</name>
</gene>
<dbReference type="AlphaFoldDB" id="A0AAW9CK12"/>
<evidence type="ECO:0000313" key="2">
    <source>
        <dbReference type="Proteomes" id="UP001272137"/>
    </source>
</evidence>
<dbReference type="EMBL" id="QXCT01000001">
    <property type="protein sequence ID" value="MDW9250934.1"/>
    <property type="molecule type" value="Genomic_DNA"/>
</dbReference>
<organism evidence="1 2">
    <name type="scientific">Burkholderia thailandensis</name>
    <dbReference type="NCBI Taxonomy" id="57975"/>
    <lineage>
        <taxon>Bacteria</taxon>
        <taxon>Pseudomonadati</taxon>
        <taxon>Pseudomonadota</taxon>
        <taxon>Betaproteobacteria</taxon>
        <taxon>Burkholderiales</taxon>
        <taxon>Burkholderiaceae</taxon>
        <taxon>Burkholderia</taxon>
        <taxon>pseudomallei group</taxon>
    </lineage>
</organism>